<dbReference type="Pfam" id="PF01725">
    <property type="entry name" value="Ham1p_like"/>
    <property type="match status" value="1"/>
</dbReference>
<evidence type="ECO:0000313" key="5">
    <source>
        <dbReference type="Proteomes" id="UP000199271"/>
    </source>
</evidence>
<dbReference type="InterPro" id="IPR002637">
    <property type="entry name" value="RdgB/HAM1"/>
</dbReference>
<dbReference type="GO" id="GO:0005737">
    <property type="term" value="C:cytoplasm"/>
    <property type="evidence" value="ECO:0007669"/>
    <property type="project" value="TreeGrafter"/>
</dbReference>
<dbReference type="OMA" id="MDRHAYL"/>
<organism evidence="4 6">
    <name type="scientific">Leuconostoc gasicomitatum</name>
    <dbReference type="NCBI Taxonomy" id="115778"/>
    <lineage>
        <taxon>Bacteria</taxon>
        <taxon>Bacillati</taxon>
        <taxon>Bacillota</taxon>
        <taxon>Bacilli</taxon>
        <taxon>Lactobacillales</taxon>
        <taxon>Lactobacillaceae</taxon>
        <taxon>Leuconostoc</taxon>
        <taxon>Leuconostoc gelidum group</taxon>
    </lineage>
</organism>
<dbReference type="GeneID" id="34300384"/>
<dbReference type="EMBL" id="FBSY01000002">
    <property type="protein sequence ID" value="CUW05683.1"/>
    <property type="molecule type" value="Genomic_DNA"/>
</dbReference>
<gene>
    <name evidence="3" type="ORF">C122C_1209</name>
    <name evidence="4" type="ORF">KIJ12_04845</name>
</gene>
<evidence type="ECO:0000313" key="4">
    <source>
        <dbReference type="EMBL" id="MBZ5962482.1"/>
    </source>
</evidence>
<evidence type="ECO:0000313" key="6">
    <source>
        <dbReference type="Proteomes" id="UP000752647"/>
    </source>
</evidence>
<dbReference type="Gene3D" id="3.90.950.10">
    <property type="match status" value="1"/>
</dbReference>
<dbReference type="CDD" id="cd00515">
    <property type="entry name" value="HAM1"/>
    <property type="match status" value="1"/>
</dbReference>
<keyword evidence="5" id="KW-1185">Reference proteome</keyword>
<dbReference type="SUPFAM" id="SSF52972">
    <property type="entry name" value="ITPase-like"/>
    <property type="match status" value="1"/>
</dbReference>
<dbReference type="RefSeq" id="WP_013231529.1">
    <property type="nucleotide sequence ID" value="NZ_BPKT01000001.1"/>
</dbReference>
<dbReference type="PANTHER" id="PTHR11067">
    <property type="entry name" value="INOSINE TRIPHOSPHATE PYROPHOSPHATASE/HAM1 PROTEIN"/>
    <property type="match status" value="1"/>
</dbReference>
<evidence type="ECO:0000256" key="2">
    <source>
        <dbReference type="ARBA" id="ARBA00022801"/>
    </source>
</evidence>
<accession>A0A9Q3SXM6</accession>
<dbReference type="GO" id="GO:0009143">
    <property type="term" value="P:nucleoside triphosphate catabolic process"/>
    <property type="evidence" value="ECO:0007669"/>
    <property type="project" value="InterPro"/>
</dbReference>
<name>A0A9Q3SXM6_9LACO</name>
<sequence length="199" mass="22413">MIKKIIVASNNSAKTREIQGVFAEFGVSIINYRELIDEKEFPTETVSNQYLNALNKAQYIQQFLPNDNILADDTGAYFAAFPERFGLTTSRELKALGLKSIHEENDYLLHLYNSDVTRSAYLEALFVLVMPHGRIATSNGRGGVIVAQNERGNYSVGFDALFVAENGKTFAEMPMYERVAYSHRGRAAKKLLQEIDQTF</sequence>
<comment type="caution">
    <text evidence="4">The sequence shown here is derived from an EMBL/GenBank/DDBJ whole genome shotgun (WGS) entry which is preliminary data.</text>
</comment>
<comment type="similarity">
    <text evidence="1">Belongs to the HAM1 NTPase family.</text>
</comment>
<reference evidence="4" key="2">
    <citation type="submission" date="2021-05" db="EMBL/GenBank/DDBJ databases">
        <title>Pangenome of Leuconostoc gelidum warrants species status for Leuconostoc gelidum subsp. gasicomitatum.</title>
        <authorList>
            <person name="Johansson P."/>
            <person name="Sade E."/>
            <person name="Hultman J."/>
            <person name="Auvinen P."/>
            <person name="Bjorkroth J."/>
        </authorList>
    </citation>
    <scope>NUCLEOTIDE SEQUENCE</scope>
    <source>
        <strain evidence="4">A.21.4</strain>
    </source>
</reference>
<evidence type="ECO:0000256" key="1">
    <source>
        <dbReference type="ARBA" id="ARBA00008023"/>
    </source>
</evidence>
<keyword evidence="2" id="KW-0378">Hydrolase</keyword>
<evidence type="ECO:0000313" key="3">
    <source>
        <dbReference type="EMBL" id="CUW05683.1"/>
    </source>
</evidence>
<dbReference type="PANTHER" id="PTHR11067:SF9">
    <property type="entry name" value="INOSINE TRIPHOSPHATE PYROPHOSPHATASE"/>
    <property type="match status" value="1"/>
</dbReference>
<dbReference type="EMBL" id="JAHBFI010000010">
    <property type="protein sequence ID" value="MBZ5962482.1"/>
    <property type="molecule type" value="Genomic_DNA"/>
</dbReference>
<dbReference type="Proteomes" id="UP000752647">
    <property type="component" value="Unassembled WGS sequence"/>
</dbReference>
<proteinExistence type="inferred from homology"/>
<dbReference type="InterPro" id="IPR029001">
    <property type="entry name" value="ITPase-like_fam"/>
</dbReference>
<reference evidence="3 5" key="1">
    <citation type="submission" date="2015-12" db="EMBL/GenBank/DDBJ databases">
        <authorList>
            <person name="Andreevskaya M."/>
        </authorList>
    </citation>
    <scope>NUCLEOTIDE SEQUENCE [LARGE SCALE GENOMIC DNA]</scope>
    <source>
        <strain evidence="3 5">C122c</strain>
    </source>
</reference>
<protein>
    <submittedName>
        <fullName evidence="4">Non-canonical purine NTP pyrophosphatase</fullName>
    </submittedName>
    <submittedName>
        <fullName evidence="3">Xanthosine/inosine triphosphate pyrophosphatase HAM1-like protein</fullName>
    </submittedName>
</protein>
<dbReference type="Proteomes" id="UP000199271">
    <property type="component" value="Unassembled WGS sequence"/>
</dbReference>
<dbReference type="AlphaFoldDB" id="A0A9Q3SXM6"/>
<dbReference type="GO" id="GO:0047429">
    <property type="term" value="F:nucleoside triphosphate diphosphatase activity"/>
    <property type="evidence" value="ECO:0007669"/>
    <property type="project" value="InterPro"/>
</dbReference>